<dbReference type="Proteomes" id="UP000245288">
    <property type="component" value="Unassembled WGS sequence"/>
</dbReference>
<dbReference type="RefSeq" id="WP_109216478.1">
    <property type="nucleotide sequence ID" value="NZ_JAQDGV010000025.1"/>
</dbReference>
<evidence type="ECO:0000259" key="1">
    <source>
        <dbReference type="Pfam" id="PF14343"/>
    </source>
</evidence>
<dbReference type="PROSITE" id="PS51257">
    <property type="entry name" value="PROKAR_LIPOPROTEIN"/>
    <property type="match status" value="1"/>
</dbReference>
<evidence type="ECO:0000313" key="2">
    <source>
        <dbReference type="EMBL" id="PWE85807.1"/>
    </source>
</evidence>
<organism evidence="2 3">
    <name type="scientific">Eubacterium ramulus</name>
    <dbReference type="NCBI Taxonomy" id="39490"/>
    <lineage>
        <taxon>Bacteria</taxon>
        <taxon>Bacillati</taxon>
        <taxon>Bacillota</taxon>
        <taxon>Clostridia</taxon>
        <taxon>Eubacteriales</taxon>
        <taxon>Eubacteriaceae</taxon>
        <taxon>Eubacterium</taxon>
    </lineage>
</organism>
<sequence length="137" mass="15534">MKRISSIFTVSLLVPILGLTGCGLQKTGTQKVRDLDYTVVTEQELPEELQKEIDERYTEDFKMTCMLDDSLYIVRGFGMQETGGYSIQVQDLYLAQNAIYFEADLIGPENGAEAEKAVSYPYIVVKTERLEENVVFE</sequence>
<feature type="domain" description="PrcB C-terminal" evidence="1">
    <location>
        <begin position="71"/>
        <end position="128"/>
    </location>
</feature>
<evidence type="ECO:0000313" key="3">
    <source>
        <dbReference type="Proteomes" id="UP000245288"/>
    </source>
</evidence>
<reference evidence="2 3" key="1">
    <citation type="submission" date="2014-09" db="EMBL/GenBank/DDBJ databases">
        <title>Butyrate-producing bacteria isolated from human gut.</title>
        <authorList>
            <person name="Zhang Q."/>
            <person name="Zhao L."/>
        </authorList>
    </citation>
    <scope>NUCLEOTIDE SEQUENCE [LARGE SCALE GENOMIC DNA]</scope>
    <source>
        <strain evidence="2 3">21</strain>
    </source>
</reference>
<dbReference type="OrthoDB" id="422698at2"/>
<dbReference type="Pfam" id="PF14343">
    <property type="entry name" value="PrcB_C"/>
    <property type="match status" value="1"/>
</dbReference>
<dbReference type="AlphaFoldDB" id="A0A2V1JM97"/>
<gene>
    <name evidence="2" type="ORF">LG34_13725</name>
</gene>
<proteinExistence type="predicted"/>
<name>A0A2V1JM97_EUBRA</name>
<keyword evidence="3" id="KW-1185">Reference proteome</keyword>
<dbReference type="EMBL" id="JRFU01000151">
    <property type="protein sequence ID" value="PWE85807.1"/>
    <property type="molecule type" value="Genomic_DNA"/>
</dbReference>
<comment type="caution">
    <text evidence="2">The sequence shown here is derived from an EMBL/GenBank/DDBJ whole genome shotgun (WGS) entry which is preliminary data.</text>
</comment>
<accession>A0A2V1JM97</accession>
<dbReference type="InterPro" id="IPR025748">
    <property type="entry name" value="PrcB_C_dom"/>
</dbReference>
<protein>
    <recommendedName>
        <fullName evidence="1">PrcB C-terminal domain-containing protein</fullName>
    </recommendedName>
</protein>